<dbReference type="Proteomes" id="UP001501758">
    <property type="component" value="Unassembled WGS sequence"/>
</dbReference>
<accession>A0ABP3TQ91</accession>
<dbReference type="EMBL" id="BAAAGE010000001">
    <property type="protein sequence ID" value="GAA0715607.1"/>
    <property type="molecule type" value="Genomic_DNA"/>
</dbReference>
<name>A0ABP3TQ91_9FLAO</name>
<evidence type="ECO:0000313" key="1">
    <source>
        <dbReference type="EMBL" id="GAA0715607.1"/>
    </source>
</evidence>
<gene>
    <name evidence="1" type="ORF">GCM10009430_10300</name>
</gene>
<organism evidence="1 2">
    <name type="scientific">Aquimarina litoralis</name>
    <dbReference type="NCBI Taxonomy" id="584605"/>
    <lineage>
        <taxon>Bacteria</taxon>
        <taxon>Pseudomonadati</taxon>
        <taxon>Bacteroidota</taxon>
        <taxon>Flavobacteriia</taxon>
        <taxon>Flavobacteriales</taxon>
        <taxon>Flavobacteriaceae</taxon>
        <taxon>Aquimarina</taxon>
    </lineage>
</organism>
<reference evidence="2" key="1">
    <citation type="journal article" date="2019" name="Int. J. Syst. Evol. Microbiol.">
        <title>The Global Catalogue of Microorganisms (GCM) 10K type strain sequencing project: providing services to taxonomists for standard genome sequencing and annotation.</title>
        <authorList>
            <consortium name="The Broad Institute Genomics Platform"/>
            <consortium name="The Broad Institute Genome Sequencing Center for Infectious Disease"/>
            <person name="Wu L."/>
            <person name="Ma J."/>
        </authorList>
    </citation>
    <scope>NUCLEOTIDE SEQUENCE [LARGE SCALE GENOMIC DNA]</scope>
    <source>
        <strain evidence="2">JCM 15974</strain>
    </source>
</reference>
<protein>
    <submittedName>
        <fullName evidence="1">Uncharacterized protein</fullName>
    </submittedName>
</protein>
<evidence type="ECO:0000313" key="2">
    <source>
        <dbReference type="Proteomes" id="UP001501758"/>
    </source>
</evidence>
<proteinExistence type="predicted"/>
<sequence length="63" mass="7525">MDLASFFLQEKTKINNKKSDKIRERRISKGLSCLYKSKINFYVLYKNQTVIHELTKKHILPKP</sequence>
<comment type="caution">
    <text evidence="1">The sequence shown here is derived from an EMBL/GenBank/DDBJ whole genome shotgun (WGS) entry which is preliminary data.</text>
</comment>
<keyword evidence="2" id="KW-1185">Reference proteome</keyword>